<sequence>MSTAYALDKDKWEIYHINTDVKISFRYQNCEFLEQFNHEIIVFKIENLSNKSISLQWDTKIWYDNSCINCEQDSPEFRKNISIGVGKILESKCGEYDSFQLFSKFTDKLEDMPGINKITMLTKFELKNLTITHE</sequence>
<organism evidence="1">
    <name type="scientific">marine metagenome</name>
    <dbReference type="NCBI Taxonomy" id="408172"/>
    <lineage>
        <taxon>unclassified sequences</taxon>
        <taxon>metagenomes</taxon>
        <taxon>ecological metagenomes</taxon>
    </lineage>
</organism>
<accession>A0A382Q144</accession>
<reference evidence="1" key="1">
    <citation type="submission" date="2018-05" db="EMBL/GenBank/DDBJ databases">
        <authorList>
            <person name="Lanie J.A."/>
            <person name="Ng W.-L."/>
            <person name="Kazmierczak K.M."/>
            <person name="Andrzejewski T.M."/>
            <person name="Davidsen T.M."/>
            <person name="Wayne K.J."/>
            <person name="Tettelin H."/>
            <person name="Glass J.I."/>
            <person name="Rusch D."/>
            <person name="Podicherti R."/>
            <person name="Tsui H.-C.T."/>
            <person name="Winkler M.E."/>
        </authorList>
    </citation>
    <scope>NUCLEOTIDE SEQUENCE</scope>
</reference>
<dbReference type="AlphaFoldDB" id="A0A382Q144"/>
<dbReference type="EMBL" id="UINC01110862">
    <property type="protein sequence ID" value="SVC78655.1"/>
    <property type="molecule type" value="Genomic_DNA"/>
</dbReference>
<proteinExistence type="predicted"/>
<gene>
    <name evidence="1" type="ORF">METZ01_LOCUS331509</name>
</gene>
<protein>
    <submittedName>
        <fullName evidence="1">Uncharacterized protein</fullName>
    </submittedName>
</protein>
<name>A0A382Q144_9ZZZZ</name>
<evidence type="ECO:0000313" key="1">
    <source>
        <dbReference type="EMBL" id="SVC78655.1"/>
    </source>
</evidence>